<evidence type="ECO:0000256" key="5">
    <source>
        <dbReference type="SAM" id="MobiDB-lite"/>
    </source>
</evidence>
<name>A0A8H7WJK5_9HELO</name>
<dbReference type="GO" id="GO:0004806">
    <property type="term" value="F:triacylglycerol lipase activity"/>
    <property type="evidence" value="ECO:0007669"/>
    <property type="project" value="TreeGrafter"/>
</dbReference>
<comment type="similarity">
    <text evidence="1 4">Belongs to the short-chain dehydrogenases/reductases (SDR) family.</text>
</comment>
<dbReference type="InterPro" id="IPR036291">
    <property type="entry name" value="NAD(P)-bd_dom_sf"/>
</dbReference>
<comment type="caution">
    <text evidence="6">The sequence shown here is derived from an EMBL/GenBank/DDBJ whole genome shotgun (WGS) entry which is preliminary data.</text>
</comment>
<evidence type="ECO:0000256" key="2">
    <source>
        <dbReference type="ARBA" id="ARBA00022857"/>
    </source>
</evidence>
<dbReference type="PANTHER" id="PTHR44169">
    <property type="entry name" value="NADPH-DEPENDENT 1-ACYLDIHYDROXYACETONE PHOSPHATE REDUCTASE"/>
    <property type="match status" value="1"/>
</dbReference>
<dbReference type="InterPro" id="IPR002347">
    <property type="entry name" value="SDR_fam"/>
</dbReference>
<dbReference type="AlphaFoldDB" id="A0A8H7WJK5"/>
<dbReference type="GO" id="GO:0019433">
    <property type="term" value="P:triglyceride catabolic process"/>
    <property type="evidence" value="ECO:0007669"/>
    <property type="project" value="TreeGrafter"/>
</dbReference>
<dbReference type="PANTHER" id="PTHR44169:SF6">
    <property type="entry name" value="NADPH-DEPENDENT 1-ACYLDIHYDROXYACETONE PHOSPHATE REDUCTASE"/>
    <property type="match status" value="1"/>
</dbReference>
<feature type="region of interest" description="Disordered" evidence="5">
    <location>
        <begin position="345"/>
        <end position="367"/>
    </location>
</feature>
<evidence type="ECO:0000313" key="6">
    <source>
        <dbReference type="EMBL" id="KAG4425912.1"/>
    </source>
</evidence>
<dbReference type="EMBL" id="JAFJYH010000006">
    <property type="protein sequence ID" value="KAG4425912.1"/>
    <property type="molecule type" value="Genomic_DNA"/>
</dbReference>
<dbReference type="OrthoDB" id="2102561at2759"/>
<dbReference type="GO" id="GO:0005783">
    <property type="term" value="C:endoplasmic reticulum"/>
    <property type="evidence" value="ECO:0007669"/>
    <property type="project" value="TreeGrafter"/>
</dbReference>
<dbReference type="Proteomes" id="UP000664132">
    <property type="component" value="Unassembled WGS sequence"/>
</dbReference>
<evidence type="ECO:0000313" key="7">
    <source>
        <dbReference type="Proteomes" id="UP000664132"/>
    </source>
</evidence>
<organism evidence="6 7">
    <name type="scientific">Cadophora malorum</name>
    <dbReference type="NCBI Taxonomy" id="108018"/>
    <lineage>
        <taxon>Eukaryota</taxon>
        <taxon>Fungi</taxon>
        <taxon>Dikarya</taxon>
        <taxon>Ascomycota</taxon>
        <taxon>Pezizomycotina</taxon>
        <taxon>Leotiomycetes</taxon>
        <taxon>Helotiales</taxon>
        <taxon>Ploettnerulaceae</taxon>
        <taxon>Cadophora</taxon>
    </lineage>
</organism>
<dbReference type="PROSITE" id="PS00061">
    <property type="entry name" value="ADH_SHORT"/>
    <property type="match status" value="1"/>
</dbReference>
<dbReference type="GO" id="GO:0000140">
    <property type="term" value="F:acylglycerone-phosphate reductase (NADP+) activity"/>
    <property type="evidence" value="ECO:0007669"/>
    <property type="project" value="TreeGrafter"/>
</dbReference>
<dbReference type="GO" id="GO:0006654">
    <property type="term" value="P:phosphatidic acid biosynthetic process"/>
    <property type="evidence" value="ECO:0007669"/>
    <property type="project" value="TreeGrafter"/>
</dbReference>
<evidence type="ECO:0000256" key="4">
    <source>
        <dbReference type="RuleBase" id="RU000363"/>
    </source>
</evidence>
<dbReference type="Gene3D" id="3.40.50.720">
    <property type="entry name" value="NAD(P)-binding Rossmann-like Domain"/>
    <property type="match status" value="1"/>
</dbReference>
<dbReference type="InterPro" id="IPR020904">
    <property type="entry name" value="Sc_DH/Rdtase_CS"/>
</dbReference>
<dbReference type="Pfam" id="PF00106">
    <property type="entry name" value="adh_short"/>
    <property type="match status" value="1"/>
</dbReference>
<evidence type="ECO:0008006" key="8">
    <source>
        <dbReference type="Google" id="ProtNLM"/>
    </source>
</evidence>
<dbReference type="PRINTS" id="PR00081">
    <property type="entry name" value="GDHRDH"/>
</dbReference>
<dbReference type="GO" id="GO:0005811">
    <property type="term" value="C:lipid droplet"/>
    <property type="evidence" value="ECO:0007669"/>
    <property type="project" value="TreeGrafter"/>
</dbReference>
<evidence type="ECO:0000256" key="1">
    <source>
        <dbReference type="ARBA" id="ARBA00006484"/>
    </source>
</evidence>
<dbReference type="PRINTS" id="PR00080">
    <property type="entry name" value="SDRFAMILY"/>
</dbReference>
<reference evidence="6" key="1">
    <citation type="submission" date="2021-02" db="EMBL/GenBank/DDBJ databases">
        <title>Genome sequence Cadophora malorum strain M34.</title>
        <authorList>
            <person name="Stefanovic E."/>
            <person name="Vu D."/>
            <person name="Scully C."/>
            <person name="Dijksterhuis J."/>
            <person name="Roader J."/>
            <person name="Houbraken J."/>
        </authorList>
    </citation>
    <scope>NUCLEOTIDE SEQUENCE</scope>
    <source>
        <strain evidence="6">M34</strain>
    </source>
</reference>
<gene>
    <name evidence="6" type="ORF">IFR04_000856</name>
</gene>
<accession>A0A8H7WJK5</accession>
<keyword evidence="3" id="KW-0560">Oxidoreductase</keyword>
<dbReference type="SUPFAM" id="SSF51735">
    <property type="entry name" value="NAD(P)-binding Rossmann-fold domains"/>
    <property type="match status" value="1"/>
</dbReference>
<keyword evidence="2" id="KW-0521">NADP</keyword>
<protein>
    <recommendedName>
        <fullName evidence="8">NAD(P)-binding protein</fullName>
    </recommendedName>
</protein>
<keyword evidence="7" id="KW-1185">Reference proteome</keyword>
<proteinExistence type="inferred from homology"/>
<sequence length="457" mass="49580">MTSSQKRSILITGCSDGSSGHALAIEFASRGMRVFATARSTKSLAQLEAKGIETFALDVTSAESIAALKVQITKKTGGKLDMLFNNAGVMYEAPAVEADNARVRQMFDTNVFGLFDMTQVFLPLLLAAVPDSSVPPTIINTSSVVSRVPFLFAANYNASKAAVTSYSDTLRLELAPLGIKVVTLFMGKVSTKITSPTSISFGADSLYVDVEAGVRERSRLHAANNIQPEDFARQVASSVLSNPALGKGEYVWKGTQAVLVWFLNAVGFRKIFDGTVKGEVGLDKDAARKAIYDKASPTSISSDSSLSPPVELNSGLLNTNMLWQNITCPLLTSLLFQVPTRPSQSSSSSYQIHPQTPHQAPLRDPGGAEDIIPGNYAIHFFPGHSISQHSSITETDFTPYIMFIFDALYPDRVVYSARSVDDELVDRIRADPGVEFVELNHAPPKLRLVGDEWRFDS</sequence>
<evidence type="ECO:0000256" key="3">
    <source>
        <dbReference type="ARBA" id="ARBA00023002"/>
    </source>
</evidence>